<dbReference type="Proteomes" id="UP000248134">
    <property type="component" value="Unassembled WGS sequence"/>
</dbReference>
<dbReference type="PROSITE" id="PS51186">
    <property type="entry name" value="GNAT"/>
    <property type="match status" value="1"/>
</dbReference>
<keyword evidence="2" id="KW-0808">Transferase</keyword>
<dbReference type="EMBL" id="QKQS01000001">
    <property type="protein sequence ID" value="PZA13945.1"/>
    <property type="molecule type" value="Genomic_DNA"/>
</dbReference>
<evidence type="ECO:0000259" key="1">
    <source>
        <dbReference type="PROSITE" id="PS51186"/>
    </source>
</evidence>
<dbReference type="GO" id="GO:0016747">
    <property type="term" value="F:acyltransferase activity, transferring groups other than amino-acyl groups"/>
    <property type="evidence" value="ECO:0007669"/>
    <property type="project" value="InterPro"/>
</dbReference>
<dbReference type="InterPro" id="IPR016181">
    <property type="entry name" value="Acyl_CoA_acyltransferase"/>
</dbReference>
<evidence type="ECO:0000313" key="2">
    <source>
        <dbReference type="EMBL" id="PZA13945.1"/>
    </source>
</evidence>
<dbReference type="Pfam" id="PF00583">
    <property type="entry name" value="Acetyltransf_1"/>
    <property type="match status" value="1"/>
</dbReference>
<protein>
    <submittedName>
        <fullName evidence="2">GNAT family N-acetyltransferase</fullName>
    </submittedName>
</protein>
<dbReference type="OrthoDB" id="8230331at2"/>
<evidence type="ECO:0000313" key="3">
    <source>
        <dbReference type="Proteomes" id="UP000248134"/>
    </source>
</evidence>
<accession>A0A323UMP0</accession>
<name>A0A323UMP0_RHOPL</name>
<gene>
    <name evidence="2" type="ORF">DNX69_00510</name>
</gene>
<dbReference type="InterPro" id="IPR000182">
    <property type="entry name" value="GNAT_dom"/>
</dbReference>
<proteinExistence type="predicted"/>
<dbReference type="SUPFAM" id="SSF55729">
    <property type="entry name" value="Acyl-CoA N-acyltransferases (Nat)"/>
    <property type="match status" value="1"/>
</dbReference>
<sequence length="142" mass="16268">MSIRIRKVDGRKHDRLLCDLHDEIFGDTAPQIDTSYGHHWIAYDYDQPVALAQLVPSTLGDDIGYLKRAGVMPSHRGQGLQLKLLKVREREAKRLGWKRLVTDTALRNIHSSNNLIRAGFTLFEPPIRWGFATGLYWTKDIS</sequence>
<dbReference type="AlphaFoldDB" id="A0A323UMP0"/>
<dbReference type="Gene3D" id="3.40.630.30">
    <property type="match status" value="1"/>
</dbReference>
<feature type="domain" description="N-acetyltransferase" evidence="1">
    <location>
        <begin position="3"/>
        <end position="142"/>
    </location>
</feature>
<organism evidence="2 3">
    <name type="scientific">Rhodopseudomonas palustris</name>
    <dbReference type="NCBI Taxonomy" id="1076"/>
    <lineage>
        <taxon>Bacteria</taxon>
        <taxon>Pseudomonadati</taxon>
        <taxon>Pseudomonadota</taxon>
        <taxon>Alphaproteobacteria</taxon>
        <taxon>Hyphomicrobiales</taxon>
        <taxon>Nitrobacteraceae</taxon>
        <taxon>Rhodopseudomonas</taxon>
    </lineage>
</organism>
<comment type="caution">
    <text evidence="2">The sequence shown here is derived from an EMBL/GenBank/DDBJ whole genome shotgun (WGS) entry which is preliminary data.</text>
</comment>
<reference evidence="2 3" key="1">
    <citation type="submission" date="2018-06" db="EMBL/GenBank/DDBJ databases">
        <title>Draft Whole-Genome Sequence of the purple photosynthetic bacterium Rhodospeudomonas palustris XCP.</title>
        <authorList>
            <person name="Rayyan A."/>
            <person name="Meyer T.E."/>
            <person name="Kyndt J.A."/>
        </authorList>
    </citation>
    <scope>NUCLEOTIDE SEQUENCE [LARGE SCALE GENOMIC DNA]</scope>
    <source>
        <strain evidence="2 3">XCP</strain>
    </source>
</reference>
<dbReference type="CDD" id="cd04301">
    <property type="entry name" value="NAT_SF"/>
    <property type="match status" value="1"/>
</dbReference>